<organism evidence="1 2">
    <name type="scientific">Daphnia magna</name>
    <dbReference type="NCBI Taxonomy" id="35525"/>
    <lineage>
        <taxon>Eukaryota</taxon>
        <taxon>Metazoa</taxon>
        <taxon>Ecdysozoa</taxon>
        <taxon>Arthropoda</taxon>
        <taxon>Crustacea</taxon>
        <taxon>Branchiopoda</taxon>
        <taxon>Diplostraca</taxon>
        <taxon>Cladocera</taxon>
        <taxon>Anomopoda</taxon>
        <taxon>Daphniidae</taxon>
        <taxon>Daphnia</taxon>
    </lineage>
</organism>
<dbReference type="EMBL" id="JAOYFB010000038">
    <property type="protein sequence ID" value="KAK4026676.1"/>
    <property type="molecule type" value="Genomic_DNA"/>
</dbReference>
<keyword evidence="2" id="KW-1185">Reference proteome</keyword>
<gene>
    <name evidence="1" type="ORF">OUZ56_015703</name>
</gene>
<sequence>MTIQRKRHLMELVICTPPLLIRALKGGQKFELGPTKAVINESVATSHGLQHAIARYRRIGALSL</sequence>
<evidence type="ECO:0000313" key="2">
    <source>
        <dbReference type="Proteomes" id="UP001234178"/>
    </source>
</evidence>
<name>A0ABR0ANH9_9CRUS</name>
<comment type="caution">
    <text evidence="1">The sequence shown here is derived from an EMBL/GenBank/DDBJ whole genome shotgun (WGS) entry which is preliminary data.</text>
</comment>
<accession>A0ABR0ANH9</accession>
<dbReference type="Proteomes" id="UP001234178">
    <property type="component" value="Unassembled WGS sequence"/>
</dbReference>
<evidence type="ECO:0000313" key="1">
    <source>
        <dbReference type="EMBL" id="KAK4026676.1"/>
    </source>
</evidence>
<reference evidence="1 2" key="1">
    <citation type="journal article" date="2023" name="Nucleic Acids Res.">
        <title>The hologenome of Daphnia magna reveals possible DNA methylation and microbiome-mediated evolution of the host genome.</title>
        <authorList>
            <person name="Chaturvedi A."/>
            <person name="Li X."/>
            <person name="Dhandapani V."/>
            <person name="Marshall H."/>
            <person name="Kissane S."/>
            <person name="Cuenca-Cambronero M."/>
            <person name="Asole G."/>
            <person name="Calvet F."/>
            <person name="Ruiz-Romero M."/>
            <person name="Marangio P."/>
            <person name="Guigo R."/>
            <person name="Rago D."/>
            <person name="Mirbahai L."/>
            <person name="Eastwood N."/>
            <person name="Colbourne J.K."/>
            <person name="Zhou J."/>
            <person name="Mallon E."/>
            <person name="Orsini L."/>
        </authorList>
    </citation>
    <scope>NUCLEOTIDE SEQUENCE [LARGE SCALE GENOMIC DNA]</scope>
    <source>
        <strain evidence="1">LRV0_1</strain>
    </source>
</reference>
<protein>
    <submittedName>
        <fullName evidence="1">Uncharacterized protein</fullName>
    </submittedName>
</protein>
<proteinExistence type="predicted"/>